<protein>
    <submittedName>
        <fullName evidence="7">Cytochrome c</fullName>
    </submittedName>
</protein>
<dbReference type="EMBL" id="JAEDAH010000043">
    <property type="protein sequence ID" value="MCA6063714.1"/>
    <property type="molecule type" value="Genomic_DNA"/>
</dbReference>
<sequence>MHQGKCLLFFAVLMAVIPAAQSELPEVRQQQLVHLLRHDCGSCHGMTLKGGLGPSLLPGQIRSSDPAYLRQIITYGIPGSAMPPWQPLLSADDIDFLVETLIHLPAETD</sequence>
<keyword evidence="3 4" id="KW-0408">Iron</keyword>
<keyword evidence="8" id="KW-1185">Reference proteome</keyword>
<keyword evidence="1 4" id="KW-0349">Heme</keyword>
<evidence type="ECO:0000256" key="4">
    <source>
        <dbReference type="PROSITE-ProRule" id="PRU00433"/>
    </source>
</evidence>
<dbReference type="Gene3D" id="1.10.760.10">
    <property type="entry name" value="Cytochrome c-like domain"/>
    <property type="match status" value="1"/>
</dbReference>
<organism evidence="7 8">
    <name type="scientific">Thalassolituus marinus</name>
    <dbReference type="NCBI Taxonomy" id="671053"/>
    <lineage>
        <taxon>Bacteria</taxon>
        <taxon>Pseudomonadati</taxon>
        <taxon>Pseudomonadota</taxon>
        <taxon>Gammaproteobacteria</taxon>
        <taxon>Oceanospirillales</taxon>
        <taxon>Oceanospirillaceae</taxon>
        <taxon>Thalassolituus</taxon>
    </lineage>
</organism>
<proteinExistence type="predicted"/>
<feature type="signal peptide" evidence="5">
    <location>
        <begin position="1"/>
        <end position="22"/>
    </location>
</feature>
<gene>
    <name evidence="7" type="ORF">I9W95_08845</name>
</gene>
<evidence type="ECO:0000313" key="8">
    <source>
        <dbReference type="Proteomes" id="UP000714380"/>
    </source>
</evidence>
<name>A0ABS7ZQ22_9GAMM</name>
<dbReference type="Proteomes" id="UP000714380">
    <property type="component" value="Unassembled WGS sequence"/>
</dbReference>
<feature type="domain" description="Cytochrome c" evidence="6">
    <location>
        <begin position="1"/>
        <end position="105"/>
    </location>
</feature>
<dbReference type="RefSeq" id="WP_225673984.1">
    <property type="nucleotide sequence ID" value="NZ_JAEDAH010000043.1"/>
</dbReference>
<dbReference type="SUPFAM" id="SSF46626">
    <property type="entry name" value="Cytochrome c"/>
    <property type="match status" value="1"/>
</dbReference>
<evidence type="ECO:0000256" key="2">
    <source>
        <dbReference type="ARBA" id="ARBA00022723"/>
    </source>
</evidence>
<keyword evidence="2 4" id="KW-0479">Metal-binding</keyword>
<dbReference type="InterPro" id="IPR009056">
    <property type="entry name" value="Cyt_c-like_dom"/>
</dbReference>
<accession>A0ABS7ZQ22</accession>
<evidence type="ECO:0000256" key="3">
    <source>
        <dbReference type="ARBA" id="ARBA00023004"/>
    </source>
</evidence>
<dbReference type="Pfam" id="PF13442">
    <property type="entry name" value="Cytochrome_CBB3"/>
    <property type="match status" value="1"/>
</dbReference>
<dbReference type="InterPro" id="IPR036909">
    <property type="entry name" value="Cyt_c-like_dom_sf"/>
</dbReference>
<evidence type="ECO:0000259" key="6">
    <source>
        <dbReference type="PROSITE" id="PS51007"/>
    </source>
</evidence>
<dbReference type="PROSITE" id="PS51007">
    <property type="entry name" value="CYTC"/>
    <property type="match status" value="1"/>
</dbReference>
<evidence type="ECO:0000256" key="1">
    <source>
        <dbReference type="ARBA" id="ARBA00022617"/>
    </source>
</evidence>
<keyword evidence="5" id="KW-0732">Signal</keyword>
<evidence type="ECO:0000256" key="5">
    <source>
        <dbReference type="SAM" id="SignalP"/>
    </source>
</evidence>
<feature type="chain" id="PRO_5046779589" evidence="5">
    <location>
        <begin position="23"/>
        <end position="109"/>
    </location>
</feature>
<comment type="caution">
    <text evidence="7">The sequence shown here is derived from an EMBL/GenBank/DDBJ whole genome shotgun (WGS) entry which is preliminary data.</text>
</comment>
<evidence type="ECO:0000313" key="7">
    <source>
        <dbReference type="EMBL" id="MCA6063714.1"/>
    </source>
</evidence>
<reference evidence="7 8" key="1">
    <citation type="submission" date="2020-12" db="EMBL/GenBank/DDBJ databases">
        <title>Novel Thalassolituus-related marine hydrocarbonoclastic bacteria mediated algae-derived hydrocarbons mineralization in twilight zone of the northern South China Sea.</title>
        <authorList>
            <person name="Dong C."/>
        </authorList>
    </citation>
    <scope>NUCLEOTIDE SEQUENCE [LARGE SCALE GENOMIC DNA]</scope>
    <source>
        <strain evidence="7 8">IMCC1826</strain>
    </source>
</reference>